<organism evidence="2 3">
    <name type="scientific">Hathewaya limosa</name>
    <name type="common">Clostridium limosum</name>
    <dbReference type="NCBI Taxonomy" id="1536"/>
    <lineage>
        <taxon>Bacteria</taxon>
        <taxon>Bacillati</taxon>
        <taxon>Bacillota</taxon>
        <taxon>Clostridia</taxon>
        <taxon>Eubacteriales</taxon>
        <taxon>Clostridiaceae</taxon>
        <taxon>Hathewaya</taxon>
    </lineage>
</organism>
<evidence type="ECO:0000313" key="3">
    <source>
        <dbReference type="Proteomes" id="UP001224418"/>
    </source>
</evidence>
<dbReference type="EMBL" id="JAUSWN010000001">
    <property type="protein sequence ID" value="MDQ0478455.1"/>
    <property type="molecule type" value="Genomic_DNA"/>
</dbReference>
<protein>
    <submittedName>
        <fullName evidence="2">Uncharacterized protein</fullName>
    </submittedName>
</protein>
<reference evidence="2 3" key="1">
    <citation type="submission" date="2023-07" db="EMBL/GenBank/DDBJ databases">
        <title>Genomic Encyclopedia of Type Strains, Phase IV (KMG-IV): sequencing the most valuable type-strain genomes for metagenomic binning, comparative biology and taxonomic classification.</title>
        <authorList>
            <person name="Goeker M."/>
        </authorList>
    </citation>
    <scope>NUCLEOTIDE SEQUENCE [LARGE SCALE GENOMIC DNA]</scope>
    <source>
        <strain evidence="2 3">DSM 1400</strain>
    </source>
</reference>
<comment type="caution">
    <text evidence="2">The sequence shown here is derived from an EMBL/GenBank/DDBJ whole genome shotgun (WGS) entry which is preliminary data.</text>
</comment>
<sequence length="223" mass="25695">MGININSIKSLLGYTKKSINKQNSEEFSIDGSKIKKNTIEKEELKYKELRRDSVNISDRARDYLKPNGVGFSLDKGTAANTTMYVDKATFNNIVSYTTNNPDCQWEELGIDGEKRWVVVNGQRFECELTKEEKEAAKRAKKTLIDFIMEAEEKNDKIRKKEKETKRKENTFKLDFRENKIELNGNENIGQSEKVRNLMKNHKVMQMLAEVSRLNGGQISLSTV</sequence>
<feature type="coiled-coil region" evidence="1">
    <location>
        <begin position="143"/>
        <end position="170"/>
    </location>
</feature>
<dbReference type="RefSeq" id="WP_307354750.1">
    <property type="nucleotide sequence ID" value="NZ_BAAACJ010000024.1"/>
</dbReference>
<keyword evidence="3" id="KW-1185">Reference proteome</keyword>
<evidence type="ECO:0000313" key="2">
    <source>
        <dbReference type="EMBL" id="MDQ0478455.1"/>
    </source>
</evidence>
<gene>
    <name evidence="2" type="ORF">QOZ93_000156</name>
</gene>
<keyword evidence="1" id="KW-0175">Coiled coil</keyword>
<proteinExistence type="predicted"/>
<name>A0ABU0JN21_HATLI</name>
<feature type="coiled-coil region" evidence="1">
    <location>
        <begin position="32"/>
        <end position="59"/>
    </location>
</feature>
<accession>A0ABU0JN21</accession>
<evidence type="ECO:0000256" key="1">
    <source>
        <dbReference type="SAM" id="Coils"/>
    </source>
</evidence>
<dbReference type="Proteomes" id="UP001224418">
    <property type="component" value="Unassembled WGS sequence"/>
</dbReference>